<proteinExistence type="predicted"/>
<dbReference type="GO" id="GO:0051537">
    <property type="term" value="F:2 iron, 2 sulfur cluster binding"/>
    <property type="evidence" value="ECO:0007669"/>
    <property type="project" value="TreeGrafter"/>
</dbReference>
<dbReference type="SUPFAM" id="SSF89360">
    <property type="entry name" value="HesB-like domain"/>
    <property type="match status" value="1"/>
</dbReference>
<dbReference type="InterPro" id="IPR000361">
    <property type="entry name" value="ATAP_core_dom"/>
</dbReference>
<dbReference type="Pfam" id="PF01521">
    <property type="entry name" value="Fe-S_biosyn"/>
    <property type="match status" value="1"/>
</dbReference>
<name>A0A809S9L1_9BACT</name>
<organism evidence="2 3">
    <name type="scientific">Candidatus Nitrosymbiomonas proteolyticus</name>
    <dbReference type="NCBI Taxonomy" id="2608984"/>
    <lineage>
        <taxon>Bacteria</taxon>
        <taxon>Bacillati</taxon>
        <taxon>Armatimonadota</taxon>
        <taxon>Armatimonadota incertae sedis</taxon>
        <taxon>Candidatus Nitrosymbiomonas</taxon>
    </lineage>
</organism>
<evidence type="ECO:0000313" key="2">
    <source>
        <dbReference type="EMBL" id="BBO23711.1"/>
    </source>
</evidence>
<dbReference type="NCBIfam" id="TIGR00049">
    <property type="entry name" value="iron-sulfur cluster assembly accessory protein"/>
    <property type="match status" value="1"/>
</dbReference>
<dbReference type="PANTHER" id="PTHR43011">
    <property type="entry name" value="IRON-SULFUR CLUSTER ASSEMBLY 2 HOMOLOG, MITOCHONDRIAL"/>
    <property type="match status" value="1"/>
</dbReference>
<dbReference type="KEGG" id="npy:NPRO_13060"/>
<protein>
    <submittedName>
        <fullName evidence="2">Iron-sulfur cluster assembly accessory protein</fullName>
    </submittedName>
</protein>
<dbReference type="Proteomes" id="UP000662873">
    <property type="component" value="Chromosome"/>
</dbReference>
<feature type="domain" description="Core" evidence="1">
    <location>
        <begin position="1"/>
        <end position="105"/>
    </location>
</feature>
<dbReference type="PANTHER" id="PTHR43011:SF1">
    <property type="entry name" value="IRON-SULFUR CLUSTER ASSEMBLY 2 HOMOLOG, MITOCHONDRIAL"/>
    <property type="match status" value="1"/>
</dbReference>
<dbReference type="GO" id="GO:0005506">
    <property type="term" value="F:iron ion binding"/>
    <property type="evidence" value="ECO:0007669"/>
    <property type="project" value="TreeGrafter"/>
</dbReference>
<evidence type="ECO:0000259" key="1">
    <source>
        <dbReference type="Pfam" id="PF01521"/>
    </source>
</evidence>
<accession>A0A809S9L1</accession>
<dbReference type="InterPro" id="IPR035903">
    <property type="entry name" value="HesB-like_dom_sf"/>
</dbReference>
<dbReference type="InterPro" id="IPR016092">
    <property type="entry name" value="ATAP"/>
</dbReference>
<dbReference type="GO" id="GO:0016226">
    <property type="term" value="P:iron-sulfur cluster assembly"/>
    <property type="evidence" value="ECO:0007669"/>
    <property type="project" value="InterPro"/>
</dbReference>
<sequence>MAITLTERAITELKDLMASQDKSSAALRVWVAGGGCSGFQYGMALDDGEPEDGDQTFVQDGINIRIDDLSLNYMDGSSVDYVDDPMGGGFKIDNPMAVRSCGCGNSFQTEGSEAPSGCGGCGGG</sequence>
<dbReference type="GO" id="GO:0051539">
    <property type="term" value="F:4 iron, 4 sulfur cluster binding"/>
    <property type="evidence" value="ECO:0007669"/>
    <property type="project" value="TreeGrafter"/>
</dbReference>
<dbReference type="AlphaFoldDB" id="A0A809S9L1"/>
<dbReference type="EMBL" id="AP021858">
    <property type="protein sequence ID" value="BBO23711.1"/>
    <property type="molecule type" value="Genomic_DNA"/>
</dbReference>
<evidence type="ECO:0000313" key="3">
    <source>
        <dbReference type="Proteomes" id="UP000662873"/>
    </source>
</evidence>
<reference evidence="2" key="1">
    <citation type="journal article" name="DNA Res.">
        <title>The physiological potential of anammox bacteria as revealed by their core genome structure.</title>
        <authorList>
            <person name="Okubo T."/>
            <person name="Toyoda A."/>
            <person name="Fukuhara K."/>
            <person name="Uchiyama I."/>
            <person name="Harigaya Y."/>
            <person name="Kuroiwa M."/>
            <person name="Suzuki T."/>
            <person name="Murakami Y."/>
            <person name="Suwa Y."/>
            <person name="Takami H."/>
        </authorList>
    </citation>
    <scope>NUCLEOTIDE SEQUENCE</scope>
    <source>
        <strain evidence="2">317325-2</strain>
    </source>
</reference>
<dbReference type="Gene3D" id="2.60.300.12">
    <property type="entry name" value="HesB-like domain"/>
    <property type="match status" value="1"/>
</dbReference>
<gene>
    <name evidence="2" type="ORF">NPRO_13060</name>
</gene>